<comment type="caution">
    <text evidence="2">The sequence shown here is derived from an EMBL/GenBank/DDBJ whole genome shotgun (WGS) entry which is preliminary data.</text>
</comment>
<proteinExistence type="predicted"/>
<dbReference type="EMBL" id="JAWCUI010000023">
    <property type="protein sequence ID" value="KAL1896362.1"/>
    <property type="molecule type" value="Genomic_DNA"/>
</dbReference>
<evidence type="ECO:0000313" key="2">
    <source>
        <dbReference type="EMBL" id="KAL1896362.1"/>
    </source>
</evidence>
<gene>
    <name evidence="2" type="ORF">Sste5346_004747</name>
</gene>
<feature type="domain" description="N,N-dimethylformamidase beta subunit-like C-terminal" evidence="1">
    <location>
        <begin position="288"/>
        <end position="733"/>
    </location>
</feature>
<evidence type="ECO:0000313" key="3">
    <source>
        <dbReference type="Proteomes" id="UP001583186"/>
    </source>
</evidence>
<keyword evidence="3" id="KW-1185">Reference proteome</keyword>
<organism evidence="2 3">
    <name type="scientific">Sporothrix stenoceras</name>
    <dbReference type="NCBI Taxonomy" id="5173"/>
    <lineage>
        <taxon>Eukaryota</taxon>
        <taxon>Fungi</taxon>
        <taxon>Dikarya</taxon>
        <taxon>Ascomycota</taxon>
        <taxon>Pezizomycotina</taxon>
        <taxon>Sordariomycetes</taxon>
        <taxon>Sordariomycetidae</taxon>
        <taxon>Ophiostomatales</taxon>
        <taxon>Ophiostomataceae</taxon>
        <taxon>Sporothrix</taxon>
    </lineage>
</organism>
<sequence>MSTIYEVPKDYPAEIIGYAEPWTVSPGDTVAIKLSSTAPEYTYRTVRIIQGVDVPNSPKKEEEEITDIPPGTGTGRFQKALPGSYGLVSKSLPFPEDAVGVNISFFFQAWMPQCDHVQTLLSTINTDRDRTSGVAAVISTEGTLAFWVGTSTSVEVVDSGFKPPRKGWVGVSATMQGSELTASVWQVSLLSGPDKKTNEKTFTYSLTGSVCLKDLGALMVGAGHGSSGQPVHFFNGRMDRPRIEALSSAQGTLPSLLIDLDFSQQIPSDAIIDVSSNGLDGVLVNAPTRAVRGHDWDGTEPNWTKATYGYGAIHFHEDDLDDASWATDFEIAVPSSARSGAYAVVVTAADGSTSDSVPFFVRPAKDTLREGKVAVVLSTFTYLAYANEHLWEKSRSSAIDVGPGFDMANIALSDDFSRLQRRDDLGLSCYDVHRDGSGVVYSSCRRPILNIRPGYIMWAFKRPREFSADTMLIGLLERENIPYEVLTDHDLDACGVDILHGYNTVLTGSHPEYPSPAVYGAYLDYARQCGNLMYLGGNGFYWVVGADSQVTPHRIEVRRGDQGVRTYTLSGGEHALSTMGQQGALWRTRGIACNVLFGVGFAGEGVAPGVPYKRVPKTSNEKSGMEWIFDGLGEDELIGVDGLGGGASGDEVDRFDAELGSPADAIVLATSTGHSDEYGIVPEDLTFPVDGILGTQTDRIRSDMVFLRTPAGGGVFSVGSINWCCSVGWNDYDNSAARVTLNVVRGFLSKKNVL</sequence>
<evidence type="ECO:0000259" key="1">
    <source>
        <dbReference type="Pfam" id="PF20254"/>
    </source>
</evidence>
<reference evidence="2 3" key="1">
    <citation type="journal article" date="2024" name="IMA Fungus">
        <title>IMA Genome - F19 : A genome assembly and annotation guide to empower mycologists, including annotated draft genome sequences of Ceratocystis pirilliformis, Diaporthe australafricana, Fusarium ophioides, Paecilomyces lecythidis, and Sporothrix stenoceras.</title>
        <authorList>
            <person name="Aylward J."/>
            <person name="Wilson A.M."/>
            <person name="Visagie C.M."/>
            <person name="Spraker J."/>
            <person name="Barnes I."/>
            <person name="Buitendag C."/>
            <person name="Ceriani C."/>
            <person name="Del Mar Angel L."/>
            <person name="du Plessis D."/>
            <person name="Fuchs T."/>
            <person name="Gasser K."/>
            <person name="Kramer D."/>
            <person name="Li W."/>
            <person name="Munsamy K."/>
            <person name="Piso A."/>
            <person name="Price J.L."/>
            <person name="Sonnekus B."/>
            <person name="Thomas C."/>
            <person name="van der Nest A."/>
            <person name="van Dijk A."/>
            <person name="van Heerden A."/>
            <person name="van Vuuren N."/>
            <person name="Yilmaz N."/>
            <person name="Duong T.A."/>
            <person name="van der Merwe N.A."/>
            <person name="Wingfield M.J."/>
            <person name="Wingfield B.D."/>
        </authorList>
    </citation>
    <scope>NUCLEOTIDE SEQUENCE [LARGE SCALE GENOMIC DNA]</scope>
    <source>
        <strain evidence="2 3">CMW 5346</strain>
    </source>
</reference>
<name>A0ABR3Z806_9PEZI</name>
<dbReference type="Pfam" id="PF20254">
    <property type="entry name" value="DMFA2_C"/>
    <property type="match status" value="1"/>
</dbReference>
<dbReference type="Proteomes" id="UP001583186">
    <property type="component" value="Unassembled WGS sequence"/>
</dbReference>
<protein>
    <recommendedName>
        <fullName evidence="1">N,N-dimethylformamidase beta subunit-like C-terminal domain-containing protein</fullName>
    </recommendedName>
</protein>
<accession>A0ABR3Z806</accession>
<dbReference type="InterPro" id="IPR046540">
    <property type="entry name" value="DMFA2_C"/>
</dbReference>